<evidence type="ECO:0000313" key="3">
    <source>
        <dbReference type="Proteomes" id="UP001257914"/>
    </source>
</evidence>
<dbReference type="PROSITE" id="PS00356">
    <property type="entry name" value="HTH_LACI_1"/>
    <property type="match status" value="1"/>
</dbReference>
<dbReference type="SMART" id="SM00354">
    <property type="entry name" value="HTH_LACI"/>
    <property type="match status" value="1"/>
</dbReference>
<reference evidence="2 3" key="1">
    <citation type="submission" date="2023-10" db="EMBL/GenBank/DDBJ databases">
        <title>Psychrosphaera aquimaarina strain SW33 isolated from seawater.</title>
        <authorList>
            <person name="Bayburt H."/>
            <person name="Kim J.M."/>
            <person name="Choi B.J."/>
            <person name="Jeon C.O."/>
        </authorList>
    </citation>
    <scope>NUCLEOTIDE SEQUENCE [LARGE SCALE GENOMIC DNA]</scope>
    <source>
        <strain evidence="2 3">KCTC 52743</strain>
    </source>
</reference>
<sequence length="338" mass="37402">MKITISEVAVKAGVSIKTVSRVINNEIGVRSATKDKVQAAMDELNYRPSQAARSLASTQSFQVGFIYDNPNAYYIIDMQNGILNVCRKQNYELLIHPCDAKSANIIDEVLFLIKRSNLDGLVLTPPLSENQQLIFELQKRNVKFVRVISGKGMVEDAAHCVYLNDRAAAFSVTQYLIDLGHKDIAFICGDPEHKSSPERFEGYQQALRQNNIKIEPNFLIDGEYSFESGVNGAKQLLSLKKRPTAIFGSNDEIAAGALFACRLDGIDIPTEISIVGFENSPFSRQTLPKLTTADQPTESVAIAATQLLINQIKNIPTNTVIEFNPELLVRESTTNFNG</sequence>
<dbReference type="InterPro" id="IPR000843">
    <property type="entry name" value="HTH_LacI"/>
</dbReference>
<dbReference type="CDD" id="cd01392">
    <property type="entry name" value="HTH_LacI"/>
    <property type="match status" value="1"/>
</dbReference>
<comment type="caution">
    <text evidence="2">The sequence shown here is derived from an EMBL/GenBank/DDBJ whole genome shotgun (WGS) entry which is preliminary data.</text>
</comment>
<dbReference type="CDD" id="cd01545">
    <property type="entry name" value="PBP1_SalR"/>
    <property type="match status" value="1"/>
</dbReference>
<dbReference type="Pfam" id="PF00356">
    <property type="entry name" value="LacI"/>
    <property type="match status" value="1"/>
</dbReference>
<dbReference type="Proteomes" id="UP001257914">
    <property type="component" value="Unassembled WGS sequence"/>
</dbReference>
<gene>
    <name evidence="2" type="ORF">RT723_12860</name>
</gene>
<feature type="domain" description="HTH lacI-type" evidence="1">
    <location>
        <begin position="3"/>
        <end position="57"/>
    </location>
</feature>
<protein>
    <submittedName>
        <fullName evidence="2">LacI family DNA-binding transcriptional regulator</fullName>
    </submittedName>
</protein>
<dbReference type="PANTHER" id="PTHR30146">
    <property type="entry name" value="LACI-RELATED TRANSCRIPTIONAL REPRESSOR"/>
    <property type="match status" value="1"/>
</dbReference>
<proteinExistence type="predicted"/>
<dbReference type="PANTHER" id="PTHR30146:SF153">
    <property type="entry name" value="LACTOSE OPERON REPRESSOR"/>
    <property type="match status" value="1"/>
</dbReference>
<dbReference type="PROSITE" id="PS50932">
    <property type="entry name" value="HTH_LACI_2"/>
    <property type="match status" value="1"/>
</dbReference>
<dbReference type="RefSeq" id="WP_216056298.1">
    <property type="nucleotide sequence ID" value="NZ_JAWCUA010000010.1"/>
</dbReference>
<dbReference type="InterPro" id="IPR046335">
    <property type="entry name" value="LacI/GalR-like_sensor"/>
</dbReference>
<dbReference type="EMBL" id="JAWCUA010000010">
    <property type="protein sequence ID" value="MDU0113872.1"/>
    <property type="molecule type" value="Genomic_DNA"/>
</dbReference>
<evidence type="ECO:0000259" key="1">
    <source>
        <dbReference type="PROSITE" id="PS50932"/>
    </source>
</evidence>
<name>A0ABU3R2G3_9GAMM</name>
<keyword evidence="3" id="KW-1185">Reference proteome</keyword>
<evidence type="ECO:0000313" key="2">
    <source>
        <dbReference type="EMBL" id="MDU0113872.1"/>
    </source>
</evidence>
<dbReference type="Pfam" id="PF13377">
    <property type="entry name" value="Peripla_BP_3"/>
    <property type="match status" value="1"/>
</dbReference>
<organism evidence="2 3">
    <name type="scientific">Psychrosphaera aquimarina</name>
    <dbReference type="NCBI Taxonomy" id="2044854"/>
    <lineage>
        <taxon>Bacteria</taxon>
        <taxon>Pseudomonadati</taxon>
        <taxon>Pseudomonadota</taxon>
        <taxon>Gammaproteobacteria</taxon>
        <taxon>Alteromonadales</taxon>
        <taxon>Pseudoalteromonadaceae</taxon>
        <taxon>Psychrosphaera</taxon>
    </lineage>
</organism>
<accession>A0ABU3R2G3</accession>
<keyword evidence="2" id="KW-0238">DNA-binding</keyword>
<dbReference type="GO" id="GO:0003677">
    <property type="term" value="F:DNA binding"/>
    <property type="evidence" value="ECO:0007669"/>
    <property type="project" value="UniProtKB-KW"/>
</dbReference>